<keyword evidence="5" id="KW-1185">Reference proteome</keyword>
<sequence>MSDKKAPEVDVSQMTLTKGSDDRINTTVVVHPIVLLSIVDHYNRAAKGTARRVVGTLLGQMLDGKLHVTNSFALPFEEDLRDPQVWFVDHNYHEKMYAMFKKVSQKEVVVGWYSSGPRIKPSDLEINEIFRRYCPEPVFLIMDVTGGNTVKKGDLDPRDFPMQAYYSAEEASADPLTRRTFVHLPSMVGAFEAEEVGVEHLLRDIRNQSTSTLATRVDSKLNALKTLVAKINEIAQYLGQVIDGKLPPNPQIIYNLQNIFNYLPGDNQEDIELMRSFNVETNDSMLCIYIGSILRATVALHNLINNKIANKAREAEAEARAEAKAGKISAAKGKQPHVGSMYGDDLRL</sequence>
<dbReference type="SMART" id="SM00232">
    <property type="entry name" value="JAB_MPN"/>
    <property type="match status" value="1"/>
</dbReference>
<dbReference type="OrthoDB" id="10256771at2759"/>
<dbReference type="PROSITE" id="PS50249">
    <property type="entry name" value="MPN"/>
    <property type="match status" value="1"/>
</dbReference>
<dbReference type="CDD" id="cd08062">
    <property type="entry name" value="MPN_RPN7_8"/>
    <property type="match status" value="1"/>
</dbReference>
<evidence type="ECO:0000313" key="4">
    <source>
        <dbReference type="EMBL" id="KAF4667452.1"/>
    </source>
</evidence>
<protein>
    <submittedName>
        <fullName evidence="4">26S proteasome non-ATPase regulatory subunit 7</fullName>
    </submittedName>
</protein>
<comment type="caution">
    <text evidence="4">The sequence shown here is derived from an EMBL/GenBank/DDBJ whole genome shotgun (WGS) entry which is preliminary data.</text>
</comment>
<dbReference type="PANTHER" id="PTHR10540">
    <property type="entry name" value="EUKARYOTIC TRANSLATION INITIATION FACTOR 3 SUBUNIT F-RELATED"/>
    <property type="match status" value="1"/>
</dbReference>
<gene>
    <name evidence="4" type="primary">PSMD7_2</name>
    <name evidence="4" type="ORF">FOL47_003584</name>
</gene>
<dbReference type="GO" id="GO:0043161">
    <property type="term" value="P:proteasome-mediated ubiquitin-dependent protein catabolic process"/>
    <property type="evidence" value="ECO:0007669"/>
    <property type="project" value="TreeGrafter"/>
</dbReference>
<organism evidence="4 5">
    <name type="scientific">Perkinsus chesapeaki</name>
    <name type="common">Clam parasite</name>
    <name type="synonym">Perkinsus andrewsi</name>
    <dbReference type="NCBI Taxonomy" id="330153"/>
    <lineage>
        <taxon>Eukaryota</taxon>
        <taxon>Sar</taxon>
        <taxon>Alveolata</taxon>
        <taxon>Perkinsozoa</taxon>
        <taxon>Perkinsea</taxon>
        <taxon>Perkinsida</taxon>
        <taxon>Perkinsidae</taxon>
        <taxon>Perkinsus</taxon>
    </lineage>
</organism>
<evidence type="ECO:0000256" key="2">
    <source>
        <dbReference type="ARBA" id="ARBA00022942"/>
    </source>
</evidence>
<reference evidence="4 5" key="1">
    <citation type="submission" date="2020-04" db="EMBL/GenBank/DDBJ databases">
        <title>Perkinsus chesapeaki whole genome sequence.</title>
        <authorList>
            <person name="Bogema D.R."/>
        </authorList>
    </citation>
    <scope>NUCLEOTIDE SEQUENCE [LARGE SCALE GENOMIC DNA]</scope>
    <source>
        <strain evidence="4">ATCC PRA-425</strain>
    </source>
</reference>
<dbReference type="AlphaFoldDB" id="A0A7J6M7A3"/>
<dbReference type="Proteomes" id="UP000591131">
    <property type="component" value="Unassembled WGS sequence"/>
</dbReference>
<accession>A0A7J6M7A3</accession>
<evidence type="ECO:0000259" key="3">
    <source>
        <dbReference type="PROSITE" id="PS50249"/>
    </source>
</evidence>
<dbReference type="PANTHER" id="PTHR10540:SF7">
    <property type="entry name" value="26S PROTEASOME NON-ATPASE REGULATORY SUBUNIT 7"/>
    <property type="match status" value="1"/>
</dbReference>
<dbReference type="Pfam" id="PF01398">
    <property type="entry name" value="JAB"/>
    <property type="match status" value="1"/>
</dbReference>
<dbReference type="InterPro" id="IPR037518">
    <property type="entry name" value="MPN"/>
</dbReference>
<keyword evidence="2 4" id="KW-0647">Proteasome</keyword>
<dbReference type="GO" id="GO:0008237">
    <property type="term" value="F:metallopeptidase activity"/>
    <property type="evidence" value="ECO:0007669"/>
    <property type="project" value="InterPro"/>
</dbReference>
<dbReference type="GO" id="GO:0005838">
    <property type="term" value="C:proteasome regulatory particle"/>
    <property type="evidence" value="ECO:0007669"/>
    <property type="project" value="InterPro"/>
</dbReference>
<proteinExistence type="inferred from homology"/>
<comment type="similarity">
    <text evidence="1">Belongs to the peptidase M67A family.</text>
</comment>
<name>A0A7J6M7A3_PERCH</name>
<dbReference type="Gene3D" id="3.40.140.10">
    <property type="entry name" value="Cytidine Deaminase, domain 2"/>
    <property type="match status" value="1"/>
</dbReference>
<dbReference type="EMBL" id="JAAPAO010000211">
    <property type="protein sequence ID" value="KAF4667452.1"/>
    <property type="molecule type" value="Genomic_DNA"/>
</dbReference>
<evidence type="ECO:0000256" key="1">
    <source>
        <dbReference type="ARBA" id="ARBA00008568"/>
    </source>
</evidence>
<feature type="domain" description="MPN" evidence="3">
    <location>
        <begin position="28"/>
        <end position="171"/>
    </location>
</feature>
<dbReference type="InterPro" id="IPR033858">
    <property type="entry name" value="MPN_RPN7_8"/>
</dbReference>
<dbReference type="InterPro" id="IPR000555">
    <property type="entry name" value="JAMM/MPN+_dom"/>
</dbReference>
<dbReference type="Pfam" id="PF13012">
    <property type="entry name" value="MitMem_reg"/>
    <property type="match status" value="1"/>
</dbReference>
<dbReference type="InterPro" id="IPR024969">
    <property type="entry name" value="EIF3F/CSN6-like_C"/>
</dbReference>
<evidence type="ECO:0000313" key="5">
    <source>
        <dbReference type="Proteomes" id="UP000591131"/>
    </source>
</evidence>